<dbReference type="Gene3D" id="3.20.20.30">
    <property type="entry name" value="Luciferase-like domain"/>
    <property type="match status" value="1"/>
</dbReference>
<dbReference type="InterPro" id="IPR050766">
    <property type="entry name" value="Bact_Lucif_Oxidored"/>
</dbReference>
<name>A0A0S4XQD7_9BACT</name>
<dbReference type="PANTHER" id="PTHR30137">
    <property type="entry name" value="LUCIFERASE-LIKE MONOOXYGENASE"/>
    <property type="match status" value="1"/>
</dbReference>
<protein>
    <submittedName>
        <fullName evidence="4">Luciferase family protein</fullName>
        <ecNumber evidence="4">1.14.14.3</ecNumber>
    </submittedName>
</protein>
<evidence type="ECO:0000256" key="2">
    <source>
        <dbReference type="ARBA" id="ARBA00023033"/>
    </source>
</evidence>
<keyword evidence="2" id="KW-0503">Monooxygenase</keyword>
<dbReference type="EMBL" id="FAXN01000065">
    <property type="protein sequence ID" value="CUV66149.1"/>
    <property type="molecule type" value="Genomic_DNA"/>
</dbReference>
<keyword evidence="1 4" id="KW-0560">Oxidoreductase</keyword>
<dbReference type="Pfam" id="PF00296">
    <property type="entry name" value="Bac_luciferase"/>
    <property type="match status" value="1"/>
</dbReference>
<dbReference type="AlphaFoldDB" id="A0A0S4XQD7"/>
<dbReference type="SUPFAM" id="SSF51679">
    <property type="entry name" value="Bacterial luciferase-like"/>
    <property type="match status" value="1"/>
</dbReference>
<dbReference type="EC" id="1.14.14.3" evidence="4"/>
<dbReference type="GO" id="GO:0005829">
    <property type="term" value="C:cytosol"/>
    <property type="evidence" value="ECO:0007669"/>
    <property type="project" value="TreeGrafter"/>
</dbReference>
<organism evidence="4">
    <name type="scientific">Sulfurovum sp. enrichment culture clone C5</name>
    <dbReference type="NCBI Taxonomy" id="497650"/>
    <lineage>
        <taxon>Bacteria</taxon>
        <taxon>Pseudomonadati</taxon>
        <taxon>Campylobacterota</taxon>
        <taxon>Epsilonproteobacteria</taxon>
        <taxon>Campylobacterales</taxon>
        <taxon>Sulfurovaceae</taxon>
        <taxon>Sulfurovum</taxon>
        <taxon>environmental samples</taxon>
    </lineage>
</organism>
<dbReference type="InterPro" id="IPR011251">
    <property type="entry name" value="Luciferase-like_dom"/>
</dbReference>
<reference evidence="4" key="1">
    <citation type="submission" date="2015-11" db="EMBL/GenBank/DDBJ databases">
        <authorList>
            <person name="Zhang Y."/>
            <person name="Guo Z."/>
        </authorList>
    </citation>
    <scope>NUCLEOTIDE SEQUENCE</scope>
    <source>
        <strain evidence="4">BN30871</strain>
    </source>
</reference>
<dbReference type="PANTHER" id="PTHR30137:SF8">
    <property type="entry name" value="BLR5498 PROTEIN"/>
    <property type="match status" value="1"/>
</dbReference>
<evidence type="ECO:0000256" key="1">
    <source>
        <dbReference type="ARBA" id="ARBA00023002"/>
    </source>
</evidence>
<accession>A0A0S4XQD7</accession>
<dbReference type="InterPro" id="IPR036661">
    <property type="entry name" value="Luciferase-like_sf"/>
</dbReference>
<evidence type="ECO:0000259" key="3">
    <source>
        <dbReference type="Pfam" id="PF00296"/>
    </source>
</evidence>
<feature type="domain" description="Luciferase-like" evidence="3">
    <location>
        <begin position="1"/>
        <end position="302"/>
    </location>
</feature>
<gene>
    <name evidence="4" type="ORF">BN3087_620007</name>
</gene>
<dbReference type="GO" id="GO:0047646">
    <property type="term" value="F:alkanal monooxygenase (FMN-linked) activity"/>
    <property type="evidence" value="ECO:0007669"/>
    <property type="project" value="UniProtKB-EC"/>
</dbReference>
<sequence>MKIGIFCLTEHFEDTVQKSIMNQLRLVELADKLGFDEAWFGEHHFNGFSVIPDPAVMIAYAIAKTNNIRLGTAGFLAPFYHPVRLAESISVLDNLSNGRIDAGFAKGGFAPDNKHFNRDPESLRNAMFEITQAVDNLLHFPNPYFDGTFASFKDVVLHPKPIQKRIPFFVATFANSDTIRFAAQNGYGLLMSQGASLEDCINAQNLYLSIAGFVPKIVLMRVFCISDTYDDACRIVRPSIDHFVKSMRAASSEVPAPKWNRENYDAILKEREVFFDGQKFFDNAILGTPSQCIDTIHTLQKWLPNIHLILKPSSSDFEQNCLMLEDFNTKIRPYLQ</sequence>
<proteinExistence type="predicted"/>
<evidence type="ECO:0000313" key="4">
    <source>
        <dbReference type="EMBL" id="CUV66149.1"/>
    </source>
</evidence>